<protein>
    <submittedName>
        <fullName evidence="3">Tape measure domain-containing protein</fullName>
    </submittedName>
</protein>
<feature type="transmembrane region" description="Helical" evidence="1">
    <location>
        <begin position="691"/>
        <end position="710"/>
    </location>
</feature>
<dbReference type="Proteomes" id="UP001549134">
    <property type="component" value="Unassembled WGS sequence"/>
</dbReference>
<comment type="caution">
    <text evidence="3">The sequence shown here is derived from an EMBL/GenBank/DDBJ whole genome shotgun (WGS) entry which is preliminary data.</text>
</comment>
<evidence type="ECO:0000259" key="2">
    <source>
        <dbReference type="Pfam" id="PF20155"/>
    </source>
</evidence>
<dbReference type="GeneID" id="78827700"/>
<dbReference type="InterPro" id="IPR013491">
    <property type="entry name" value="Tape_meas_N"/>
</dbReference>
<feature type="transmembrane region" description="Helical" evidence="1">
    <location>
        <begin position="584"/>
        <end position="603"/>
    </location>
</feature>
<keyword evidence="1" id="KW-0472">Membrane</keyword>
<keyword evidence="1" id="KW-1133">Transmembrane helix</keyword>
<accession>A0ABV2EPJ6</accession>
<reference evidence="3 4" key="1">
    <citation type="submission" date="2024-06" db="EMBL/GenBank/DDBJ databases">
        <title>Genomic Encyclopedia of Type Strains, Phase IV (KMG-IV): sequencing the most valuable type-strain genomes for metagenomic binning, comparative biology and taxonomic classification.</title>
        <authorList>
            <person name="Goeker M."/>
        </authorList>
    </citation>
    <scope>NUCLEOTIDE SEQUENCE [LARGE SCALE GENOMIC DNA]</scope>
    <source>
        <strain evidence="3 4">DSM 29126</strain>
    </source>
</reference>
<dbReference type="NCBIfam" id="TIGR02675">
    <property type="entry name" value="tape_meas_nterm"/>
    <property type="match status" value="1"/>
</dbReference>
<evidence type="ECO:0000313" key="3">
    <source>
        <dbReference type="EMBL" id="MET3533096.1"/>
    </source>
</evidence>
<sequence>MADGKVTIDVDLNDGKALSGAGKVKGLLNGLTSAGEKAGSVFKSMLGANIIGGAVTAGISSLTGQISGLVGDINASSKAWQTFQGNMENLGLPKQEIAGVKKELQSFATETIYSASDMASTYSQLAAVGIKSTKELVTGFGGLAAAAENPAQAMKTLSTQAVQMATKPNVAWADFKLMLEQTPAGISAVAKHMGMSTAEMVSAVQDGKIATQDFFDAINAVGNNDTFRKMATEYKTVDQAIDGLTEGVSNKLLPAFEVLSKHGIKAVEGVISIVDKFDGDGFASQIDKWAQSFQGMMKGFSDLGVFDNFKATLYSIGDMFQSVFKIDPGILNTGVVTVSNILNGLMYVIQDISAGISSFFEGFTNSGAVRALALAFFDLSEAGLDLSEKLSGAIPWETIGNAAGQVVKFIAEIISAIAQFSQKIDGNIFRGLLIGIPAAIAGFKAFNFLKSFNPFSFFKKNVADGVGGAGEAVKKSKSTISQVFSSLSNVIKSSGTAIKTAAMGIGAGIKTALSGVGPVLRAFGAMLRTAGVANILAFGGAIGVAAVGIGAGIGVIVASFALLATQSAGISQIITTISTSLGSLASTIIGALAQAFVTIAPYLPIVATAFAQLSPLITATGTAIASIISAFSSLSPVVLAFGTAFSMVVSAVGGAVSQIIVAATPLVAVLGSVFTTTVQIVSTAIVQIVQALAPIIPAITEMVVAVAPVLQSMVEAFTTLITNLSPIIDSLTNLVTGLGDSIRNVLDGAKGVIESFGNAVSSILDSVAGMFDSIGNAALNAGKGFNQLAQGIERITKLNLLDMGASLAAVVAGLGAIGATSGGLASASSALTNIIQGLARLQSESINAQNALGMIGPVASRSMSMISQGVQQAASATMSGMLQIVNVIRLSANQMTQAGKQAGEGTTKGIVVGIRSGIGQAGGAMHAMMTAIRDTGMQGVGAMRSIGAYIAQGLAQGIYSALGSVTAAANALVAQAERAAQAKAKIHSPSRLFRDNVGRYIAQGIAVGIENNTSDVIDSLAYVQQEMSAFKFGAEELLGLGNGSLSSQFRLKYITERAEMSQIKIIRDQADQALTKALEVAEQAVKRPINMVLDDGTLVAKIGGPMTNYQNDKLKIDNMMRGIV</sequence>
<feature type="transmembrane region" description="Helical" evidence="1">
    <location>
        <begin position="638"/>
        <end position="660"/>
    </location>
</feature>
<feature type="transmembrane region" description="Helical" evidence="1">
    <location>
        <begin position="535"/>
        <end position="563"/>
    </location>
</feature>
<gene>
    <name evidence="3" type="ORF">ABID50_000246</name>
</gene>
<proteinExistence type="predicted"/>
<feature type="domain" description="Tape measure protein N-terminal" evidence="2">
    <location>
        <begin position="76"/>
        <end position="247"/>
    </location>
</feature>
<dbReference type="EMBL" id="JBEPLX010000002">
    <property type="protein sequence ID" value="MET3533096.1"/>
    <property type="molecule type" value="Genomic_DNA"/>
</dbReference>
<keyword evidence="4" id="KW-1185">Reference proteome</keyword>
<evidence type="ECO:0000313" key="4">
    <source>
        <dbReference type="Proteomes" id="UP001549134"/>
    </source>
</evidence>
<evidence type="ECO:0000256" key="1">
    <source>
        <dbReference type="SAM" id="Phobius"/>
    </source>
</evidence>
<keyword evidence="1" id="KW-0812">Transmembrane</keyword>
<dbReference type="Pfam" id="PF20155">
    <property type="entry name" value="TMP_3"/>
    <property type="match status" value="1"/>
</dbReference>
<feature type="transmembrane region" description="Helical" evidence="1">
    <location>
        <begin position="666"/>
        <end position="686"/>
    </location>
</feature>
<organism evidence="3 4">
    <name type="scientific">Streptococcus parasuis</name>
    <dbReference type="NCBI Taxonomy" id="1501662"/>
    <lineage>
        <taxon>Bacteria</taxon>
        <taxon>Bacillati</taxon>
        <taxon>Bacillota</taxon>
        <taxon>Bacilli</taxon>
        <taxon>Lactobacillales</taxon>
        <taxon>Streptococcaceae</taxon>
        <taxon>Streptococcus</taxon>
    </lineage>
</organism>
<name>A0ABV2EPJ6_9STRE</name>
<dbReference type="RefSeq" id="WP_237395296.1">
    <property type="nucleotide sequence ID" value="NZ_AP024276.1"/>
</dbReference>